<keyword evidence="13 16" id="KW-0830">Ubiquinone</keyword>
<dbReference type="GO" id="GO:0016655">
    <property type="term" value="F:oxidoreductase activity, acting on NAD(P)H, quinone or similar compound as acceptor"/>
    <property type="evidence" value="ECO:0007669"/>
    <property type="project" value="UniProtKB-UniRule"/>
</dbReference>
<evidence type="ECO:0000256" key="1">
    <source>
        <dbReference type="ARBA" id="ARBA00022448"/>
    </source>
</evidence>
<dbReference type="RefSeq" id="WP_099107058.1">
    <property type="nucleotide sequence ID" value="NZ_JAATJF010000003.1"/>
</dbReference>
<keyword evidence="4 16" id="KW-0597">Phosphoprotein</keyword>
<name>A0A2G0CCS8_9BACT</name>
<evidence type="ECO:0000256" key="5">
    <source>
        <dbReference type="ARBA" id="ARBA00022630"/>
    </source>
</evidence>
<dbReference type="OrthoDB" id="9813828at2"/>
<gene>
    <name evidence="16" type="primary">nqrC</name>
    <name evidence="18" type="ORF">CGL56_13280</name>
</gene>
<keyword evidence="14 16" id="KW-0472">Membrane</keyword>
<proteinExistence type="inferred from homology"/>
<evidence type="ECO:0000256" key="6">
    <source>
        <dbReference type="ARBA" id="ARBA00022643"/>
    </source>
</evidence>
<dbReference type="GO" id="GO:0006814">
    <property type="term" value="P:sodium ion transport"/>
    <property type="evidence" value="ECO:0007669"/>
    <property type="project" value="UniProtKB-UniRule"/>
</dbReference>
<keyword evidence="7 16" id="KW-0812">Transmembrane</keyword>
<comment type="subcellular location">
    <subcellularLocation>
        <location evidence="16">Cell membrane</location>
        <topology evidence="16">Single-pass membrane protein</topology>
    </subcellularLocation>
</comment>
<evidence type="ECO:0000256" key="11">
    <source>
        <dbReference type="ARBA" id="ARBA00023053"/>
    </source>
</evidence>
<comment type="caution">
    <text evidence="16">Lacks conserved residue(s) required for the propagation of feature annotation.</text>
</comment>
<keyword evidence="11 16" id="KW-0915">Sodium</keyword>
<keyword evidence="1 16" id="KW-0813">Transport</keyword>
<evidence type="ECO:0000256" key="4">
    <source>
        <dbReference type="ARBA" id="ARBA00022553"/>
    </source>
</evidence>
<comment type="cofactor">
    <cofactor evidence="16">
        <name>FMN</name>
        <dbReference type="ChEBI" id="CHEBI:58210"/>
    </cofactor>
</comment>
<evidence type="ECO:0000256" key="8">
    <source>
        <dbReference type="ARBA" id="ARBA00022967"/>
    </source>
</evidence>
<keyword evidence="3" id="KW-0997">Cell inner membrane</keyword>
<comment type="similarity">
    <text evidence="16">Belongs to the NqrC family.</text>
</comment>
<accession>A0A2G0CCS8</accession>
<evidence type="ECO:0000256" key="2">
    <source>
        <dbReference type="ARBA" id="ARBA00022475"/>
    </source>
</evidence>
<reference evidence="18 19" key="1">
    <citation type="submission" date="2017-10" db="EMBL/GenBank/DDBJ databases">
        <title>The draft genome sequence of Lewinella marina KCTC 32374.</title>
        <authorList>
            <person name="Wang K."/>
        </authorList>
    </citation>
    <scope>NUCLEOTIDE SEQUENCE [LARGE SCALE GENOMIC DNA]</scope>
    <source>
        <strain evidence="18 19">MKG-38</strain>
    </source>
</reference>
<feature type="transmembrane region" description="Helical" evidence="16">
    <location>
        <begin position="6"/>
        <end position="24"/>
    </location>
</feature>
<keyword evidence="2 16" id="KW-1003">Cell membrane</keyword>
<dbReference type="PANTHER" id="PTHR37838:SF1">
    <property type="entry name" value="NA(+)-TRANSLOCATING NADH-QUINONE REDUCTASE SUBUNIT C"/>
    <property type="match status" value="1"/>
</dbReference>
<evidence type="ECO:0000256" key="9">
    <source>
        <dbReference type="ARBA" id="ARBA00022989"/>
    </source>
</evidence>
<feature type="modified residue" description="FMN phosphoryl threonine" evidence="16">
    <location>
        <position position="212"/>
    </location>
</feature>
<keyword evidence="9 16" id="KW-1133">Transmembrane helix</keyword>
<comment type="function">
    <text evidence="16">NQR complex catalyzes the reduction of ubiquinone-1 to ubiquinol by two successive reactions, coupled with the transport of Na(+) ions from the cytoplasm to the periplasm. NqrA to NqrE are probably involved in the second step, the conversion of ubisemiquinone to ubiquinol.</text>
</comment>
<keyword evidence="8 16" id="KW-1278">Translocase</keyword>
<sequence length="248" mass="26949">MSTKYIYTFGVIMTVVVALLLAGFRTVTAEAAARNEDIFNKREILATLAEPLAEAGSPIETLTDAEVLAIFDEQVEQIVVNPAGEQVADVEFSAIDLAKEYKKPEAQRLYPINIFNIDGERYYVFSVRGNGLWDAIWGNIALASDLNTVTGASFDHAGETPGLGAEIKDNAGWKSQFKGKKIYNGDEFVSILVRKGGAIDQEHEVDGLSGATVTADGVTKMLYNGLKAYQPFIEEQRAEAGATSMNLK</sequence>
<dbReference type="Pfam" id="PF04205">
    <property type="entry name" value="FMN_bind"/>
    <property type="match status" value="1"/>
</dbReference>
<comment type="caution">
    <text evidence="18">The sequence shown here is derived from an EMBL/GenBank/DDBJ whole genome shotgun (WGS) entry which is preliminary data.</text>
</comment>
<evidence type="ECO:0000256" key="16">
    <source>
        <dbReference type="HAMAP-Rule" id="MF_00427"/>
    </source>
</evidence>
<keyword evidence="10 16" id="KW-0520">NAD</keyword>
<dbReference type="AlphaFoldDB" id="A0A2G0CCS8"/>
<evidence type="ECO:0000256" key="10">
    <source>
        <dbReference type="ARBA" id="ARBA00023027"/>
    </source>
</evidence>
<dbReference type="SMART" id="SM00900">
    <property type="entry name" value="FMN_bind"/>
    <property type="match status" value="1"/>
</dbReference>
<keyword evidence="15 16" id="KW-0739">Sodium transport</keyword>
<evidence type="ECO:0000256" key="3">
    <source>
        <dbReference type="ARBA" id="ARBA00022519"/>
    </source>
</evidence>
<evidence type="ECO:0000256" key="13">
    <source>
        <dbReference type="ARBA" id="ARBA00023075"/>
    </source>
</evidence>
<keyword evidence="19" id="KW-1185">Reference proteome</keyword>
<dbReference type="EMBL" id="PDLO01000006">
    <property type="protein sequence ID" value="PHK97784.1"/>
    <property type="molecule type" value="Genomic_DNA"/>
</dbReference>
<protein>
    <recommendedName>
        <fullName evidence="16">Na(+)-translocating NADH-quinone reductase subunit C</fullName>
        <shortName evidence="16">Na(+)-NQR subunit C</shortName>
        <shortName evidence="16">Na(+)-translocating NQR subunit C</shortName>
        <ecNumber evidence="16">7.2.1.1</ecNumber>
    </recommendedName>
    <alternativeName>
        <fullName evidence="16">NQR complex subunit C</fullName>
    </alternativeName>
    <alternativeName>
        <fullName evidence="16">NQR-1 subunit C</fullName>
    </alternativeName>
</protein>
<evidence type="ECO:0000256" key="15">
    <source>
        <dbReference type="ARBA" id="ARBA00023201"/>
    </source>
</evidence>
<evidence type="ECO:0000256" key="7">
    <source>
        <dbReference type="ARBA" id="ARBA00022692"/>
    </source>
</evidence>
<dbReference type="Proteomes" id="UP000226437">
    <property type="component" value="Unassembled WGS sequence"/>
</dbReference>
<evidence type="ECO:0000256" key="12">
    <source>
        <dbReference type="ARBA" id="ARBA00023065"/>
    </source>
</evidence>
<keyword evidence="6 16" id="KW-0288">FMN</keyword>
<evidence type="ECO:0000259" key="17">
    <source>
        <dbReference type="SMART" id="SM00900"/>
    </source>
</evidence>
<dbReference type="GO" id="GO:0005886">
    <property type="term" value="C:plasma membrane"/>
    <property type="evidence" value="ECO:0007669"/>
    <property type="project" value="UniProtKB-SubCell"/>
</dbReference>
<keyword evidence="12 16" id="KW-0406">Ion transport</keyword>
<dbReference type="InterPro" id="IPR007329">
    <property type="entry name" value="FMN-bd"/>
</dbReference>
<dbReference type="GO" id="GO:0010181">
    <property type="term" value="F:FMN binding"/>
    <property type="evidence" value="ECO:0007669"/>
    <property type="project" value="UniProtKB-UniRule"/>
</dbReference>
<comment type="subunit">
    <text evidence="16">Composed of six subunits; NqrA, NqrB, NqrC, NqrD, NqrE and NqrF.</text>
</comment>
<dbReference type="InterPro" id="IPR010204">
    <property type="entry name" value="NqrC"/>
</dbReference>
<dbReference type="EC" id="7.2.1.1" evidence="16"/>
<evidence type="ECO:0000313" key="18">
    <source>
        <dbReference type="EMBL" id="PHK97784.1"/>
    </source>
</evidence>
<comment type="catalytic activity">
    <reaction evidence="16">
        <text>a ubiquinone + n Na(+)(in) + NADH + H(+) = a ubiquinol + n Na(+)(out) + NAD(+)</text>
        <dbReference type="Rhea" id="RHEA:47748"/>
        <dbReference type="Rhea" id="RHEA-COMP:9565"/>
        <dbReference type="Rhea" id="RHEA-COMP:9566"/>
        <dbReference type="ChEBI" id="CHEBI:15378"/>
        <dbReference type="ChEBI" id="CHEBI:16389"/>
        <dbReference type="ChEBI" id="CHEBI:17976"/>
        <dbReference type="ChEBI" id="CHEBI:29101"/>
        <dbReference type="ChEBI" id="CHEBI:57540"/>
        <dbReference type="ChEBI" id="CHEBI:57945"/>
        <dbReference type="EC" id="7.2.1.1"/>
    </reaction>
</comment>
<feature type="domain" description="FMN-binding" evidence="17">
    <location>
        <begin position="131"/>
        <end position="229"/>
    </location>
</feature>
<evidence type="ECO:0000256" key="14">
    <source>
        <dbReference type="ARBA" id="ARBA00023136"/>
    </source>
</evidence>
<dbReference type="HAMAP" id="MF_00427">
    <property type="entry name" value="NqrC"/>
    <property type="match status" value="1"/>
</dbReference>
<evidence type="ECO:0000313" key="19">
    <source>
        <dbReference type="Proteomes" id="UP000226437"/>
    </source>
</evidence>
<dbReference type="PANTHER" id="PTHR37838">
    <property type="entry name" value="NA(+)-TRANSLOCATING NADH-QUINONE REDUCTASE SUBUNIT C"/>
    <property type="match status" value="1"/>
</dbReference>
<keyword evidence="5 16" id="KW-0285">Flavoprotein</keyword>
<organism evidence="18 19">
    <name type="scientific">Neolewinella marina</name>
    <dbReference type="NCBI Taxonomy" id="438751"/>
    <lineage>
        <taxon>Bacteria</taxon>
        <taxon>Pseudomonadati</taxon>
        <taxon>Bacteroidota</taxon>
        <taxon>Saprospiria</taxon>
        <taxon>Saprospirales</taxon>
        <taxon>Lewinellaceae</taxon>
        <taxon>Neolewinella</taxon>
    </lineage>
</organism>